<dbReference type="EMBL" id="JARIHO010000006">
    <property type="protein sequence ID" value="KAJ7359875.1"/>
    <property type="molecule type" value="Genomic_DNA"/>
</dbReference>
<protein>
    <submittedName>
        <fullName evidence="2">Uncharacterized protein</fullName>
    </submittedName>
</protein>
<name>A0AAD7AIZ0_9AGAR</name>
<feature type="region of interest" description="Disordered" evidence="1">
    <location>
        <begin position="1"/>
        <end position="20"/>
    </location>
</feature>
<dbReference type="Proteomes" id="UP001218218">
    <property type="component" value="Unassembled WGS sequence"/>
</dbReference>
<evidence type="ECO:0000313" key="3">
    <source>
        <dbReference type="Proteomes" id="UP001218218"/>
    </source>
</evidence>
<organism evidence="2 3">
    <name type="scientific">Mycena albidolilacea</name>
    <dbReference type="NCBI Taxonomy" id="1033008"/>
    <lineage>
        <taxon>Eukaryota</taxon>
        <taxon>Fungi</taxon>
        <taxon>Dikarya</taxon>
        <taxon>Basidiomycota</taxon>
        <taxon>Agaricomycotina</taxon>
        <taxon>Agaricomycetes</taxon>
        <taxon>Agaricomycetidae</taxon>
        <taxon>Agaricales</taxon>
        <taxon>Marasmiineae</taxon>
        <taxon>Mycenaceae</taxon>
        <taxon>Mycena</taxon>
    </lineage>
</organism>
<gene>
    <name evidence="2" type="ORF">DFH08DRAFT_1075210</name>
</gene>
<comment type="caution">
    <text evidence="2">The sequence shown here is derived from an EMBL/GenBank/DDBJ whole genome shotgun (WGS) entry which is preliminary data.</text>
</comment>
<reference evidence="2" key="1">
    <citation type="submission" date="2023-03" db="EMBL/GenBank/DDBJ databases">
        <title>Massive genome expansion in bonnet fungi (Mycena s.s.) driven by repeated elements and novel gene families across ecological guilds.</title>
        <authorList>
            <consortium name="Lawrence Berkeley National Laboratory"/>
            <person name="Harder C.B."/>
            <person name="Miyauchi S."/>
            <person name="Viragh M."/>
            <person name="Kuo A."/>
            <person name="Thoen E."/>
            <person name="Andreopoulos B."/>
            <person name="Lu D."/>
            <person name="Skrede I."/>
            <person name="Drula E."/>
            <person name="Henrissat B."/>
            <person name="Morin E."/>
            <person name="Kohler A."/>
            <person name="Barry K."/>
            <person name="LaButti K."/>
            <person name="Morin E."/>
            <person name="Salamov A."/>
            <person name="Lipzen A."/>
            <person name="Mereny Z."/>
            <person name="Hegedus B."/>
            <person name="Baldrian P."/>
            <person name="Stursova M."/>
            <person name="Weitz H."/>
            <person name="Taylor A."/>
            <person name="Grigoriev I.V."/>
            <person name="Nagy L.G."/>
            <person name="Martin F."/>
            <person name="Kauserud H."/>
        </authorList>
    </citation>
    <scope>NUCLEOTIDE SEQUENCE</scope>
    <source>
        <strain evidence="2">CBHHK002</strain>
    </source>
</reference>
<dbReference type="AlphaFoldDB" id="A0AAD7AIZ0"/>
<proteinExistence type="predicted"/>
<sequence length="574" mass="60529">MSSTRSTANPETGDVSVNASRPSPSFFLKPLTVSANFAEQGLQVFNQEQGCHLRIGAGGGIPSSPAFAAEQAKDAHRFAALDLETRDQSVSLRYDPYPPGRLFAPFTLRNSSQMKRDFLLTQAAPSVPPGFATGPSNATRPISRSASMAGEVVDSPTDVAADEGDATPLILANHKEVSKLLHLAGPPTQKAGQKEKAETALAAAARANGNITRLGGKIIALEARVEKHELLTDSHSRACQSRFRNVNLGKLDDKIEVVGVESRNGIENLEARINLLATGASSDARVSLHTSQIAQLTNSLETIKRTLERLTTAFLCTEDGVPVKHFATKGDIGGLWDSVQESFDGLDQLVDERMAPTIQKAGGAADLVAKLDAQVAKLETHDAKREHNLLAARENIARLQIDLAAALTGSTLSTSAGITPSVPAATAAPLTVEARPTFSVGGKRLKRKASVELIAGPVKRANAKPDKSTFHHWTRVSPVNPDTKNAPPLLFRKLVDAAAIKDYSLPAVYIERATGEPSVLNVGLASASDANSFVGAWTGATFLMPAGLRGITAQHMAVAGSSSSGDAISFLTGN</sequence>
<accession>A0AAD7AIZ0</accession>
<evidence type="ECO:0000256" key="1">
    <source>
        <dbReference type="SAM" id="MobiDB-lite"/>
    </source>
</evidence>
<keyword evidence="3" id="KW-1185">Reference proteome</keyword>
<evidence type="ECO:0000313" key="2">
    <source>
        <dbReference type="EMBL" id="KAJ7359875.1"/>
    </source>
</evidence>